<dbReference type="AlphaFoldDB" id="A0A847STK2"/>
<dbReference type="SUPFAM" id="SSF54427">
    <property type="entry name" value="NTF2-like"/>
    <property type="match status" value="1"/>
</dbReference>
<dbReference type="RefSeq" id="WP_168740705.1">
    <property type="nucleotide sequence ID" value="NZ_JABAHZ010000005.1"/>
</dbReference>
<reference evidence="1 2" key="1">
    <citation type="submission" date="2020-04" db="EMBL/GenBank/DDBJ databases">
        <authorList>
            <person name="Yin C."/>
        </authorList>
    </citation>
    <scope>NUCLEOTIDE SEQUENCE [LARGE SCALE GENOMIC DNA]</scope>
    <source>
        <strain evidence="1 2">Ak56</strain>
    </source>
</reference>
<proteinExistence type="predicted"/>
<accession>A0A847STK2</accession>
<name>A0A847STK2_9BACT</name>
<evidence type="ECO:0000313" key="1">
    <source>
        <dbReference type="EMBL" id="NLR81046.1"/>
    </source>
</evidence>
<dbReference type="InterPro" id="IPR032710">
    <property type="entry name" value="NTF2-like_dom_sf"/>
</dbReference>
<organism evidence="1 2">
    <name type="scientific">Chitinophaga eiseniae</name>
    <dbReference type="NCBI Taxonomy" id="634771"/>
    <lineage>
        <taxon>Bacteria</taxon>
        <taxon>Pseudomonadati</taxon>
        <taxon>Bacteroidota</taxon>
        <taxon>Chitinophagia</taxon>
        <taxon>Chitinophagales</taxon>
        <taxon>Chitinophagaceae</taxon>
        <taxon>Chitinophaga</taxon>
    </lineage>
</organism>
<dbReference type="Gene3D" id="3.10.450.50">
    <property type="match status" value="1"/>
</dbReference>
<evidence type="ECO:0000313" key="2">
    <source>
        <dbReference type="Proteomes" id="UP000552864"/>
    </source>
</evidence>
<dbReference type="EMBL" id="JABAHZ010000005">
    <property type="protein sequence ID" value="NLR81046.1"/>
    <property type="molecule type" value="Genomic_DNA"/>
</dbReference>
<sequence>MEQRPTVFQPYNLRRIDDFINELQEAIDTGDADLFNKRFAKDVLWGSPFAAIVSGYDQIHAIHERMFSAVKAGQNKSIYKIDYAGFLAKNVAVAYVRRTSSPPNYAKDAEGGFDELAIFILVYKNKSWWLAAAQHVPDRRNVYIS</sequence>
<comment type="caution">
    <text evidence="1">The sequence shown here is derived from an EMBL/GenBank/DDBJ whole genome shotgun (WGS) entry which is preliminary data.</text>
</comment>
<keyword evidence="2" id="KW-1185">Reference proteome</keyword>
<gene>
    <name evidence="1" type="ORF">HGH91_20620</name>
</gene>
<protein>
    <recommendedName>
        <fullName evidence="3">DUF4440 domain-containing protein</fullName>
    </recommendedName>
</protein>
<evidence type="ECO:0008006" key="3">
    <source>
        <dbReference type="Google" id="ProtNLM"/>
    </source>
</evidence>
<dbReference type="Proteomes" id="UP000552864">
    <property type="component" value="Unassembled WGS sequence"/>
</dbReference>